<evidence type="ECO:0000256" key="1">
    <source>
        <dbReference type="ARBA" id="ARBA00006865"/>
    </source>
</evidence>
<dbReference type="InterPro" id="IPR050546">
    <property type="entry name" value="Glycosyl_Hydrlase_16"/>
</dbReference>
<keyword evidence="3" id="KW-0378">Hydrolase</keyword>
<dbReference type="EMBL" id="FQUO01000016">
    <property type="protein sequence ID" value="SHG02699.1"/>
    <property type="molecule type" value="Genomic_DNA"/>
</dbReference>
<reference evidence="3 4" key="1">
    <citation type="submission" date="2016-11" db="EMBL/GenBank/DDBJ databases">
        <authorList>
            <person name="Jaros S."/>
            <person name="Januszkiewicz K."/>
            <person name="Wedrychowicz H."/>
        </authorList>
    </citation>
    <scope>NUCLEOTIDE SEQUENCE [LARGE SCALE GENOMIC DNA]</scope>
    <source>
        <strain evidence="3 4">DSM 26897</strain>
    </source>
</reference>
<dbReference type="Gene3D" id="2.60.120.200">
    <property type="match status" value="1"/>
</dbReference>
<feature type="domain" description="GH16" evidence="2">
    <location>
        <begin position="35"/>
        <end position="267"/>
    </location>
</feature>
<dbReference type="CDD" id="cd08023">
    <property type="entry name" value="GH16_laminarinase_like"/>
    <property type="match status" value="1"/>
</dbReference>
<dbReference type="Proteomes" id="UP000184368">
    <property type="component" value="Unassembled WGS sequence"/>
</dbReference>
<evidence type="ECO:0000313" key="3">
    <source>
        <dbReference type="EMBL" id="SHG02699.1"/>
    </source>
</evidence>
<organism evidence="3 4">
    <name type="scientific">Cnuella takakiae</name>
    <dbReference type="NCBI Taxonomy" id="1302690"/>
    <lineage>
        <taxon>Bacteria</taxon>
        <taxon>Pseudomonadati</taxon>
        <taxon>Bacteroidota</taxon>
        <taxon>Chitinophagia</taxon>
        <taxon>Chitinophagales</taxon>
        <taxon>Chitinophagaceae</taxon>
        <taxon>Cnuella</taxon>
    </lineage>
</organism>
<sequence>MNWKPLLPALLLSLTGFAQKKDLPQQTYTRLVWADEFNKAGLPDEKNWNYEEGYLRNHELQFYTRLRPQNARIEKGNLVLTARNDSMQHDGKVVPITSASLVTKGLHQWTYGYIEVRAQIPNALGTWPAIWTLGSNIKEAGWPLCGEIDIMEHVGYMPDTLHFNVHTKKYNHAAGSGKGTKIYVQNPHNGFHTYGVARFPDHIDWYFDGKKVFSYANEKTDVEAWPFDKPQYLILNLAYGGDWGGRKGVDTKSLPQSMLVDYVRVYQ</sequence>
<comment type="similarity">
    <text evidence="1">Belongs to the glycosyl hydrolase 16 family.</text>
</comment>
<keyword evidence="4" id="KW-1185">Reference proteome</keyword>
<proteinExistence type="inferred from homology"/>
<evidence type="ECO:0000313" key="4">
    <source>
        <dbReference type="Proteomes" id="UP000184368"/>
    </source>
</evidence>
<dbReference type="STRING" id="1302690.BUE76_11285"/>
<gene>
    <name evidence="3" type="ORF">SAMN05444008_11664</name>
</gene>
<dbReference type="GO" id="GO:0004553">
    <property type="term" value="F:hydrolase activity, hydrolyzing O-glycosyl compounds"/>
    <property type="evidence" value="ECO:0007669"/>
    <property type="project" value="InterPro"/>
</dbReference>
<dbReference type="OrthoDB" id="9809583at2"/>
<dbReference type="SUPFAM" id="SSF49899">
    <property type="entry name" value="Concanavalin A-like lectins/glucanases"/>
    <property type="match status" value="1"/>
</dbReference>
<protein>
    <submittedName>
        <fullName evidence="3">Glycosyl hydrolases family 16</fullName>
    </submittedName>
</protein>
<name>A0A1M5GG64_9BACT</name>
<dbReference type="RefSeq" id="WP_073046306.1">
    <property type="nucleotide sequence ID" value="NZ_FQUO01000016.1"/>
</dbReference>
<accession>A0A1M5GG64</accession>
<dbReference type="AlphaFoldDB" id="A0A1M5GG64"/>
<dbReference type="PROSITE" id="PS51762">
    <property type="entry name" value="GH16_2"/>
    <property type="match status" value="1"/>
</dbReference>
<dbReference type="InterPro" id="IPR000757">
    <property type="entry name" value="Beta-glucanase-like"/>
</dbReference>
<evidence type="ECO:0000259" key="2">
    <source>
        <dbReference type="PROSITE" id="PS51762"/>
    </source>
</evidence>
<dbReference type="GO" id="GO:0005975">
    <property type="term" value="P:carbohydrate metabolic process"/>
    <property type="evidence" value="ECO:0007669"/>
    <property type="project" value="InterPro"/>
</dbReference>
<dbReference type="PANTHER" id="PTHR10963">
    <property type="entry name" value="GLYCOSYL HYDROLASE-RELATED"/>
    <property type="match status" value="1"/>
</dbReference>
<dbReference type="Pfam" id="PF00722">
    <property type="entry name" value="Glyco_hydro_16"/>
    <property type="match status" value="1"/>
</dbReference>
<dbReference type="PANTHER" id="PTHR10963:SF55">
    <property type="entry name" value="GLYCOSIDE HYDROLASE FAMILY 16 PROTEIN"/>
    <property type="match status" value="1"/>
</dbReference>
<dbReference type="InterPro" id="IPR013320">
    <property type="entry name" value="ConA-like_dom_sf"/>
</dbReference>